<gene>
    <name evidence="3" type="ORF">F8C82_10670</name>
</gene>
<keyword evidence="2" id="KW-1133">Transmembrane helix</keyword>
<organism evidence="3 4">
    <name type="scientific">Phaeocystidibacter marisrubri</name>
    <dbReference type="NCBI Taxonomy" id="1577780"/>
    <lineage>
        <taxon>Bacteria</taxon>
        <taxon>Pseudomonadati</taxon>
        <taxon>Bacteroidota</taxon>
        <taxon>Flavobacteriia</taxon>
        <taxon>Flavobacteriales</taxon>
        <taxon>Phaeocystidibacteraceae</taxon>
        <taxon>Phaeocystidibacter</taxon>
    </lineage>
</organism>
<dbReference type="AlphaFoldDB" id="A0A6L3ZE64"/>
<reference evidence="3 4" key="1">
    <citation type="submission" date="2019-10" db="EMBL/GenBank/DDBJ databases">
        <title>Genome sequence of Phaeocystidibacter marisrubri JCM30614 (type strain).</title>
        <authorList>
            <person name="Bowman J.P."/>
        </authorList>
    </citation>
    <scope>NUCLEOTIDE SEQUENCE [LARGE SCALE GENOMIC DNA]</scope>
    <source>
        <strain evidence="3 4">JCM 30614</strain>
    </source>
</reference>
<protein>
    <submittedName>
        <fullName evidence="3">Uncharacterized protein</fullName>
    </submittedName>
</protein>
<feature type="region of interest" description="Disordered" evidence="1">
    <location>
        <begin position="1"/>
        <end position="24"/>
    </location>
</feature>
<evidence type="ECO:0000256" key="1">
    <source>
        <dbReference type="SAM" id="MobiDB-lite"/>
    </source>
</evidence>
<dbReference type="EMBL" id="WBVQ01000002">
    <property type="protein sequence ID" value="KAB2816143.1"/>
    <property type="molecule type" value="Genomic_DNA"/>
</dbReference>
<feature type="compositionally biased region" description="Basic residues" evidence="1">
    <location>
        <begin position="10"/>
        <end position="24"/>
    </location>
</feature>
<evidence type="ECO:0000256" key="2">
    <source>
        <dbReference type="SAM" id="Phobius"/>
    </source>
</evidence>
<keyword evidence="4" id="KW-1185">Reference proteome</keyword>
<evidence type="ECO:0000313" key="3">
    <source>
        <dbReference type="EMBL" id="KAB2816143.1"/>
    </source>
</evidence>
<accession>A0A6L3ZE64</accession>
<proteinExistence type="predicted"/>
<dbReference type="Proteomes" id="UP000484164">
    <property type="component" value="Unassembled WGS sequence"/>
</dbReference>
<evidence type="ECO:0000313" key="4">
    <source>
        <dbReference type="Proteomes" id="UP000484164"/>
    </source>
</evidence>
<name>A0A6L3ZE64_9FLAO</name>
<sequence>MSDPRDRRSYRQRQAIRQRAKKIQKTQSRKLTKAEWTQIFFVILVIGAIVAAAIWMADQL</sequence>
<keyword evidence="2" id="KW-0812">Transmembrane</keyword>
<comment type="caution">
    <text evidence="3">The sequence shown here is derived from an EMBL/GenBank/DDBJ whole genome shotgun (WGS) entry which is preliminary data.</text>
</comment>
<keyword evidence="2" id="KW-0472">Membrane</keyword>
<feature type="transmembrane region" description="Helical" evidence="2">
    <location>
        <begin position="39"/>
        <end position="57"/>
    </location>
</feature>
<dbReference type="RefSeq" id="WP_151693571.1">
    <property type="nucleotide sequence ID" value="NZ_BMGX01000001.1"/>
</dbReference>